<reference evidence="2" key="1">
    <citation type="submission" date="2022-04" db="EMBL/GenBank/DDBJ databases">
        <title>A functionally conserved STORR gene fusion in Papaver species that diverged 16.8 million years ago.</title>
        <authorList>
            <person name="Catania T."/>
        </authorList>
    </citation>
    <scope>NUCLEOTIDE SEQUENCE</scope>
    <source>
        <strain evidence="2">S-188037</strain>
    </source>
</reference>
<dbReference type="Proteomes" id="UP001202328">
    <property type="component" value="Unassembled WGS sequence"/>
</dbReference>
<organism evidence="2 3">
    <name type="scientific">Papaver atlanticum</name>
    <dbReference type="NCBI Taxonomy" id="357466"/>
    <lineage>
        <taxon>Eukaryota</taxon>
        <taxon>Viridiplantae</taxon>
        <taxon>Streptophyta</taxon>
        <taxon>Embryophyta</taxon>
        <taxon>Tracheophyta</taxon>
        <taxon>Spermatophyta</taxon>
        <taxon>Magnoliopsida</taxon>
        <taxon>Ranunculales</taxon>
        <taxon>Papaveraceae</taxon>
        <taxon>Papaveroideae</taxon>
        <taxon>Papaver</taxon>
    </lineage>
</organism>
<dbReference type="AlphaFoldDB" id="A0AAD4SF58"/>
<comment type="caution">
    <text evidence="2">The sequence shown here is derived from an EMBL/GenBank/DDBJ whole genome shotgun (WGS) entry which is preliminary data.</text>
</comment>
<evidence type="ECO:0000256" key="1">
    <source>
        <dbReference type="SAM" id="SignalP"/>
    </source>
</evidence>
<protein>
    <recommendedName>
        <fullName evidence="4">Secreted protein</fullName>
    </recommendedName>
</protein>
<proteinExistence type="predicted"/>
<accession>A0AAD4SF58</accession>
<evidence type="ECO:0000313" key="2">
    <source>
        <dbReference type="EMBL" id="KAI3904530.1"/>
    </source>
</evidence>
<dbReference type="EMBL" id="JAJJMB010011095">
    <property type="protein sequence ID" value="KAI3904530.1"/>
    <property type="molecule type" value="Genomic_DNA"/>
</dbReference>
<keyword evidence="3" id="KW-1185">Reference proteome</keyword>
<name>A0AAD4SF58_9MAGN</name>
<gene>
    <name evidence="2" type="ORF">MKW98_014710</name>
</gene>
<sequence>MRSRDRESSPCSTGTGSLLFFFLSLIPFLPSNSVSSARPISDFLSLKVSLPISKRNPSLYLIFSKGLYRCTSWGNWTARCTWLLSYSSRSF</sequence>
<feature type="signal peptide" evidence="1">
    <location>
        <begin position="1"/>
        <end position="36"/>
    </location>
</feature>
<keyword evidence="1" id="KW-0732">Signal</keyword>
<evidence type="ECO:0000313" key="3">
    <source>
        <dbReference type="Proteomes" id="UP001202328"/>
    </source>
</evidence>
<feature type="chain" id="PRO_5042216882" description="Secreted protein" evidence="1">
    <location>
        <begin position="37"/>
        <end position="91"/>
    </location>
</feature>
<evidence type="ECO:0008006" key="4">
    <source>
        <dbReference type="Google" id="ProtNLM"/>
    </source>
</evidence>